<reference evidence="1 2" key="1">
    <citation type="submission" date="2021-06" db="EMBL/GenBank/DDBJ databases">
        <authorList>
            <person name="Palmer J.M."/>
        </authorList>
    </citation>
    <scope>NUCLEOTIDE SEQUENCE [LARGE SCALE GENOMIC DNA]</scope>
    <source>
        <strain evidence="1 2">XC_2019</strain>
        <tissue evidence="1">Muscle</tissue>
    </source>
</reference>
<protein>
    <submittedName>
        <fullName evidence="1">Uncharacterized protein</fullName>
    </submittedName>
</protein>
<keyword evidence="2" id="KW-1185">Reference proteome</keyword>
<name>A0ABV0SG81_9TELE</name>
<gene>
    <name evidence="1" type="ORF">XENOCAPTIV_019394</name>
</gene>
<comment type="caution">
    <text evidence="1">The sequence shown here is derived from an EMBL/GenBank/DDBJ whole genome shotgun (WGS) entry which is preliminary data.</text>
</comment>
<organism evidence="1 2">
    <name type="scientific">Xenoophorus captivus</name>
    <dbReference type="NCBI Taxonomy" id="1517983"/>
    <lineage>
        <taxon>Eukaryota</taxon>
        <taxon>Metazoa</taxon>
        <taxon>Chordata</taxon>
        <taxon>Craniata</taxon>
        <taxon>Vertebrata</taxon>
        <taxon>Euteleostomi</taxon>
        <taxon>Actinopterygii</taxon>
        <taxon>Neopterygii</taxon>
        <taxon>Teleostei</taxon>
        <taxon>Neoteleostei</taxon>
        <taxon>Acanthomorphata</taxon>
        <taxon>Ovalentaria</taxon>
        <taxon>Atherinomorphae</taxon>
        <taxon>Cyprinodontiformes</taxon>
        <taxon>Goodeidae</taxon>
        <taxon>Xenoophorus</taxon>
    </lineage>
</organism>
<accession>A0ABV0SG81</accession>
<dbReference type="Proteomes" id="UP001434883">
    <property type="component" value="Unassembled WGS sequence"/>
</dbReference>
<sequence>MPAILPTRFHACFSSTIMSCSPPTMHGAITGPSCFQQAWCLVLLFHFSQCPETAVLASMEDSPCFLNVSLQSWMYDQVHNRSPEEMDGKFIKLFIAPFG</sequence>
<dbReference type="EMBL" id="JAHRIN010079729">
    <property type="protein sequence ID" value="MEQ2219535.1"/>
    <property type="molecule type" value="Genomic_DNA"/>
</dbReference>
<evidence type="ECO:0000313" key="1">
    <source>
        <dbReference type="EMBL" id="MEQ2219535.1"/>
    </source>
</evidence>
<evidence type="ECO:0000313" key="2">
    <source>
        <dbReference type="Proteomes" id="UP001434883"/>
    </source>
</evidence>
<proteinExistence type="predicted"/>